<name>A0A4V3CVJ7_9HYPH</name>
<gene>
    <name evidence="2" type="ORF">EDD54_3958</name>
</gene>
<feature type="signal peptide" evidence="1">
    <location>
        <begin position="1"/>
        <end position="25"/>
    </location>
</feature>
<evidence type="ECO:0000313" key="3">
    <source>
        <dbReference type="Proteomes" id="UP000294547"/>
    </source>
</evidence>
<dbReference type="AlphaFoldDB" id="A0A4V3CVJ7"/>
<proteinExistence type="predicted"/>
<feature type="chain" id="PRO_5020653551" evidence="1">
    <location>
        <begin position="26"/>
        <end position="200"/>
    </location>
</feature>
<dbReference type="InterPro" id="IPR032609">
    <property type="entry name" value="DUF4893"/>
</dbReference>
<evidence type="ECO:0000313" key="2">
    <source>
        <dbReference type="EMBL" id="TDP82688.1"/>
    </source>
</evidence>
<keyword evidence="3" id="KW-1185">Reference proteome</keyword>
<keyword evidence="1" id="KW-0732">Signal</keyword>
<dbReference type="Proteomes" id="UP000294547">
    <property type="component" value="Unassembled WGS sequence"/>
</dbReference>
<dbReference type="EMBL" id="SNXY01000010">
    <property type="protein sequence ID" value="TDP82688.1"/>
    <property type="molecule type" value="Genomic_DNA"/>
</dbReference>
<accession>A0A4V3CVJ7</accession>
<organism evidence="2 3">
    <name type="scientific">Oharaeibacter diazotrophicus</name>
    <dbReference type="NCBI Taxonomy" id="1920512"/>
    <lineage>
        <taxon>Bacteria</taxon>
        <taxon>Pseudomonadati</taxon>
        <taxon>Pseudomonadota</taxon>
        <taxon>Alphaproteobacteria</taxon>
        <taxon>Hyphomicrobiales</taxon>
        <taxon>Pleomorphomonadaceae</taxon>
        <taxon>Oharaeibacter</taxon>
    </lineage>
</organism>
<dbReference type="RefSeq" id="WP_165644791.1">
    <property type="nucleotide sequence ID" value="NZ_BSPM01000007.1"/>
</dbReference>
<dbReference type="Pfam" id="PF16233">
    <property type="entry name" value="DUF4893"/>
    <property type="match status" value="1"/>
</dbReference>
<reference evidence="2 3" key="1">
    <citation type="submission" date="2019-03" db="EMBL/GenBank/DDBJ databases">
        <title>Genomic Encyclopedia of Type Strains, Phase IV (KMG-IV): sequencing the most valuable type-strain genomes for metagenomic binning, comparative biology and taxonomic classification.</title>
        <authorList>
            <person name="Goeker M."/>
        </authorList>
    </citation>
    <scope>NUCLEOTIDE SEQUENCE [LARGE SCALE GENOMIC DNA]</scope>
    <source>
        <strain evidence="2 3">DSM 102969</strain>
    </source>
</reference>
<protein>
    <submittedName>
        <fullName evidence="2">Uncharacterized protein DUF4893</fullName>
    </submittedName>
</protein>
<sequence length="200" mass="21646">MSPPPTLRLATATLVLLLGAAPAAATTYRTGEHRLTDRDVARLDAFERMRAAALAGARAGGEAADLEVLEAVLGPARGVPGDLELVGRYRCRSIQMDEGLPLVVYGWFKCAIDNQYAGPHLVKTTGSQMFDGHLGTTDEDWRVFWGTASVSGDAAVAYGRDPERDRVGRFTRIGDGHYRLEFPAPIGGTSFEIVEIEKTR</sequence>
<evidence type="ECO:0000256" key="1">
    <source>
        <dbReference type="SAM" id="SignalP"/>
    </source>
</evidence>
<comment type="caution">
    <text evidence="2">The sequence shown here is derived from an EMBL/GenBank/DDBJ whole genome shotgun (WGS) entry which is preliminary data.</text>
</comment>